<dbReference type="InterPro" id="IPR001841">
    <property type="entry name" value="Znf_RING"/>
</dbReference>
<dbReference type="InterPro" id="IPR013083">
    <property type="entry name" value="Znf_RING/FYVE/PHD"/>
</dbReference>
<dbReference type="EMBL" id="JARAOO010000003">
    <property type="protein sequence ID" value="KAJ7974237.1"/>
    <property type="molecule type" value="Genomic_DNA"/>
</dbReference>
<gene>
    <name evidence="10" type="ORF">O6P43_004343</name>
</gene>
<dbReference type="SUPFAM" id="SSF57850">
    <property type="entry name" value="RING/U-box"/>
    <property type="match status" value="1"/>
</dbReference>
<keyword evidence="11" id="KW-1185">Reference proteome</keyword>
<evidence type="ECO:0000313" key="10">
    <source>
        <dbReference type="EMBL" id="KAJ7974237.1"/>
    </source>
</evidence>
<accession>A0AAD7Q3S1</accession>
<keyword evidence="6" id="KW-0833">Ubl conjugation pathway</keyword>
<evidence type="ECO:0000313" key="11">
    <source>
        <dbReference type="Proteomes" id="UP001163823"/>
    </source>
</evidence>
<evidence type="ECO:0000256" key="5">
    <source>
        <dbReference type="ARBA" id="ARBA00022771"/>
    </source>
</evidence>
<dbReference type="KEGG" id="qsa:O6P43_004343"/>
<organism evidence="10 11">
    <name type="scientific">Quillaja saponaria</name>
    <name type="common">Soap bark tree</name>
    <dbReference type="NCBI Taxonomy" id="32244"/>
    <lineage>
        <taxon>Eukaryota</taxon>
        <taxon>Viridiplantae</taxon>
        <taxon>Streptophyta</taxon>
        <taxon>Embryophyta</taxon>
        <taxon>Tracheophyta</taxon>
        <taxon>Spermatophyta</taxon>
        <taxon>Magnoliopsida</taxon>
        <taxon>eudicotyledons</taxon>
        <taxon>Gunneridae</taxon>
        <taxon>Pentapetalae</taxon>
        <taxon>rosids</taxon>
        <taxon>fabids</taxon>
        <taxon>Fabales</taxon>
        <taxon>Quillajaceae</taxon>
        <taxon>Quillaja</taxon>
    </lineage>
</organism>
<dbReference type="EC" id="2.3.2.27" evidence="2"/>
<dbReference type="GO" id="GO:0061630">
    <property type="term" value="F:ubiquitin protein ligase activity"/>
    <property type="evidence" value="ECO:0007669"/>
    <property type="project" value="UniProtKB-EC"/>
</dbReference>
<dbReference type="GO" id="GO:0016567">
    <property type="term" value="P:protein ubiquitination"/>
    <property type="evidence" value="ECO:0007669"/>
    <property type="project" value="TreeGrafter"/>
</dbReference>
<evidence type="ECO:0000256" key="4">
    <source>
        <dbReference type="ARBA" id="ARBA00022723"/>
    </source>
</evidence>
<evidence type="ECO:0000256" key="1">
    <source>
        <dbReference type="ARBA" id="ARBA00000900"/>
    </source>
</evidence>
<dbReference type="FunFam" id="3.30.40.10:FF:000022">
    <property type="entry name" value="E3 ubiquitin-protein ligase RING1-like"/>
    <property type="match status" value="1"/>
</dbReference>
<reference evidence="10" key="1">
    <citation type="journal article" date="2023" name="Science">
        <title>Elucidation of the pathway for biosynthesis of saponin adjuvants from the soapbark tree.</title>
        <authorList>
            <person name="Reed J."/>
            <person name="Orme A."/>
            <person name="El-Demerdash A."/>
            <person name="Owen C."/>
            <person name="Martin L.B.B."/>
            <person name="Misra R.C."/>
            <person name="Kikuchi S."/>
            <person name="Rejzek M."/>
            <person name="Martin A.C."/>
            <person name="Harkess A."/>
            <person name="Leebens-Mack J."/>
            <person name="Louveau T."/>
            <person name="Stephenson M.J."/>
            <person name="Osbourn A."/>
        </authorList>
    </citation>
    <scope>NUCLEOTIDE SEQUENCE</scope>
    <source>
        <strain evidence="10">S10</strain>
    </source>
</reference>
<feature type="domain" description="RING-type" evidence="9">
    <location>
        <begin position="330"/>
        <end position="371"/>
    </location>
</feature>
<evidence type="ECO:0000256" key="2">
    <source>
        <dbReference type="ARBA" id="ARBA00012483"/>
    </source>
</evidence>
<evidence type="ECO:0000256" key="7">
    <source>
        <dbReference type="ARBA" id="ARBA00022833"/>
    </source>
</evidence>
<dbReference type="Gene3D" id="3.30.40.10">
    <property type="entry name" value="Zinc/RING finger domain, C3HC4 (zinc finger)"/>
    <property type="match status" value="1"/>
</dbReference>
<keyword evidence="4" id="KW-0479">Metal-binding</keyword>
<dbReference type="GO" id="GO:0005737">
    <property type="term" value="C:cytoplasm"/>
    <property type="evidence" value="ECO:0007669"/>
    <property type="project" value="TreeGrafter"/>
</dbReference>
<name>A0AAD7Q3S1_QUISA</name>
<dbReference type="PANTHER" id="PTHR15710">
    <property type="entry name" value="E3 UBIQUITIN-PROTEIN LIGASE PRAJA"/>
    <property type="match status" value="1"/>
</dbReference>
<evidence type="ECO:0000256" key="3">
    <source>
        <dbReference type="ARBA" id="ARBA00022679"/>
    </source>
</evidence>
<evidence type="ECO:0000256" key="6">
    <source>
        <dbReference type="ARBA" id="ARBA00022786"/>
    </source>
</evidence>
<keyword evidence="3" id="KW-0808">Transferase</keyword>
<comment type="caution">
    <text evidence="10">The sequence shown here is derived from an EMBL/GenBank/DDBJ whole genome shotgun (WGS) entry which is preliminary data.</text>
</comment>
<protein>
    <recommendedName>
        <fullName evidence="2">RING-type E3 ubiquitin transferase</fullName>
        <ecNumber evidence="2">2.3.2.27</ecNumber>
    </recommendedName>
</protein>
<dbReference type="AlphaFoldDB" id="A0AAD7Q3S1"/>
<dbReference type="Proteomes" id="UP001163823">
    <property type="component" value="Chromosome 3"/>
</dbReference>
<keyword evidence="5 8" id="KW-0863">Zinc-finger</keyword>
<dbReference type="GO" id="GO:0008270">
    <property type="term" value="F:zinc ion binding"/>
    <property type="evidence" value="ECO:0007669"/>
    <property type="project" value="UniProtKB-KW"/>
</dbReference>
<dbReference type="PANTHER" id="PTHR15710:SF108">
    <property type="entry name" value="OS03G0286100 PROTEIN"/>
    <property type="match status" value="1"/>
</dbReference>
<proteinExistence type="predicted"/>
<evidence type="ECO:0000256" key="8">
    <source>
        <dbReference type="PROSITE-ProRule" id="PRU00175"/>
    </source>
</evidence>
<comment type="catalytic activity">
    <reaction evidence="1">
        <text>S-ubiquitinyl-[E2 ubiquitin-conjugating enzyme]-L-cysteine + [acceptor protein]-L-lysine = [E2 ubiquitin-conjugating enzyme]-L-cysteine + N(6)-ubiquitinyl-[acceptor protein]-L-lysine.</text>
        <dbReference type="EC" id="2.3.2.27"/>
    </reaction>
</comment>
<dbReference type="SMART" id="SM00184">
    <property type="entry name" value="RING"/>
    <property type="match status" value="1"/>
</dbReference>
<sequence length="435" mass="49206">MAEFSNQLLLEEEELEELNPFATISSVSFESFYPQVSLDRESCDSNWYSDSDSDAMSCFVTDLFENRSSEPFHHCSDSSYGMNVFSRDDYAIRQGNGSNYVDDSGLGFGAELDKLDAIPDEGEDSGLRGVDSPTDGLRVVGFSSESDSDNEEELDRVIEFDSAENDDNEISGFDDSDIRLCWDSLRLDDQRTIYDNFIENFGWEEVDRRVNERESFGVLIDELEDISVSSGFSNGEETGEDAMRYLEWEILIAVNNLERGTNWEPDANEDSYFTVQDGYIYTAEYDTLFGQLVENESALKGSPPAAKYVVENLPLVELAKEDLQKKIVACAICKDEVLLEEKLMRLPCFHYYHGDCILPWLSIRNTCPICRFELPTDDPEYERRKSQRANNDLSGFVGCCCSINVLNTVNSEVQNSLPLARTLPLPSLPIVLHNN</sequence>
<dbReference type="Pfam" id="PF13639">
    <property type="entry name" value="zf-RING_2"/>
    <property type="match status" value="1"/>
</dbReference>
<evidence type="ECO:0000259" key="9">
    <source>
        <dbReference type="PROSITE" id="PS50089"/>
    </source>
</evidence>
<dbReference type="PROSITE" id="PS50089">
    <property type="entry name" value="ZF_RING_2"/>
    <property type="match status" value="1"/>
</dbReference>
<keyword evidence="7" id="KW-0862">Zinc</keyword>